<dbReference type="InterPro" id="IPR036412">
    <property type="entry name" value="HAD-like_sf"/>
</dbReference>
<evidence type="ECO:0000256" key="1">
    <source>
        <dbReference type="RuleBase" id="RU365079"/>
    </source>
</evidence>
<dbReference type="EMBL" id="JADFTS010000009">
    <property type="protein sequence ID" value="KAF9589429.1"/>
    <property type="molecule type" value="Genomic_DNA"/>
</dbReference>
<dbReference type="Proteomes" id="UP000631114">
    <property type="component" value="Unassembled WGS sequence"/>
</dbReference>
<keyword evidence="1" id="KW-0809">Transit peptide</keyword>
<comment type="subcellular location">
    <subcellularLocation>
        <location evidence="1">Mitochondrion inner membrane</location>
        <topology evidence="1">Single-pass membrane protein</topology>
    </subcellularLocation>
</comment>
<dbReference type="GO" id="GO:0015031">
    <property type="term" value="P:protein transport"/>
    <property type="evidence" value="ECO:0007669"/>
    <property type="project" value="UniProtKB-KW"/>
</dbReference>
<dbReference type="SUPFAM" id="SSF56784">
    <property type="entry name" value="HAD-like"/>
    <property type="match status" value="1"/>
</dbReference>
<feature type="domain" description="FCP1 homology" evidence="2">
    <location>
        <begin position="1"/>
        <end position="118"/>
    </location>
</feature>
<proteinExistence type="inferred from homology"/>
<dbReference type="CDD" id="cd07521">
    <property type="entry name" value="HAD_FCP1-like"/>
    <property type="match status" value="1"/>
</dbReference>
<comment type="function">
    <text evidence="1">Essential component of the TIM23 complex, a complex that mediates the translocation of transit peptide-containing proteins across the mitochondrial inner membrane.</text>
</comment>
<dbReference type="AlphaFoldDB" id="A0A835GZ23"/>
<keyword evidence="1" id="KW-0653">Protein transport</keyword>
<dbReference type="InterPro" id="IPR050365">
    <property type="entry name" value="TIM50"/>
</dbReference>
<keyword evidence="1" id="KW-0811">Translocation</keyword>
<dbReference type="InterPro" id="IPR023214">
    <property type="entry name" value="HAD_sf"/>
</dbReference>
<dbReference type="InterPro" id="IPR004274">
    <property type="entry name" value="FCP1_dom"/>
</dbReference>
<evidence type="ECO:0000313" key="4">
    <source>
        <dbReference type="Proteomes" id="UP000631114"/>
    </source>
</evidence>
<dbReference type="OrthoDB" id="277011at2759"/>
<dbReference type="PROSITE" id="PS50969">
    <property type="entry name" value="FCP1"/>
    <property type="match status" value="1"/>
</dbReference>
<comment type="caution">
    <text evidence="3">The sequence shown here is derived from an EMBL/GenBank/DDBJ whole genome shotgun (WGS) entry which is preliminary data.</text>
</comment>
<dbReference type="GO" id="GO:0005744">
    <property type="term" value="C:TIM23 mitochondrial import inner membrane translocase complex"/>
    <property type="evidence" value="ECO:0007669"/>
    <property type="project" value="UniProtKB-UniRule"/>
</dbReference>
<accession>A0A835GZ23</accession>
<keyword evidence="1" id="KW-0496">Mitochondrion</keyword>
<evidence type="ECO:0000259" key="2">
    <source>
        <dbReference type="PROSITE" id="PS50969"/>
    </source>
</evidence>
<dbReference type="Gene3D" id="3.40.50.1000">
    <property type="entry name" value="HAD superfamily/HAD-like"/>
    <property type="match status" value="1"/>
</dbReference>
<comment type="subunit">
    <text evidence="1">Component of the TIM23 complex.</text>
</comment>
<evidence type="ECO:0000313" key="3">
    <source>
        <dbReference type="EMBL" id="KAF9589429.1"/>
    </source>
</evidence>
<sequence length="145" mass="16749">MLLHLLSHQSTTHSHHVNVDLSKSLPSSQTFEPRIVVNKLDTKGLISYRLYRDSCKELEGKFVKDLSEVGRDLKNVVLVDDNPNAYVFQPENALPVLPFIDDFNDRELEKVIKFFENAEGVEDMRDAVKNYVSVEEKKVERDLFI</sequence>
<organism evidence="3 4">
    <name type="scientific">Coptis chinensis</name>
    <dbReference type="NCBI Taxonomy" id="261450"/>
    <lineage>
        <taxon>Eukaryota</taxon>
        <taxon>Viridiplantae</taxon>
        <taxon>Streptophyta</taxon>
        <taxon>Embryophyta</taxon>
        <taxon>Tracheophyta</taxon>
        <taxon>Spermatophyta</taxon>
        <taxon>Magnoliopsida</taxon>
        <taxon>Ranunculales</taxon>
        <taxon>Ranunculaceae</taxon>
        <taxon>Coptidoideae</taxon>
        <taxon>Coptis</taxon>
    </lineage>
</organism>
<dbReference type="PANTHER" id="PTHR12210">
    <property type="entry name" value="DULLARD PROTEIN PHOSPHATASE"/>
    <property type="match status" value="1"/>
</dbReference>
<protein>
    <recommendedName>
        <fullName evidence="1">Mitochondrial import inner membrane translocase subunit TIM50</fullName>
    </recommendedName>
</protein>
<keyword evidence="4" id="KW-1185">Reference proteome</keyword>
<dbReference type="Pfam" id="PF03031">
    <property type="entry name" value="NIF"/>
    <property type="match status" value="1"/>
</dbReference>
<comment type="similarity">
    <text evidence="1">Belongs to the TIM50 family.</text>
</comment>
<keyword evidence="1" id="KW-0813">Transport</keyword>
<name>A0A835GZ23_9MAGN</name>
<reference evidence="3 4" key="1">
    <citation type="submission" date="2020-10" db="EMBL/GenBank/DDBJ databases">
        <title>The Coptis chinensis genome and diversification of protoberbering-type alkaloids.</title>
        <authorList>
            <person name="Wang B."/>
            <person name="Shu S."/>
            <person name="Song C."/>
            <person name="Liu Y."/>
        </authorList>
    </citation>
    <scope>NUCLEOTIDE SEQUENCE [LARGE SCALE GENOMIC DNA]</scope>
    <source>
        <strain evidence="3">HL-2020</strain>
        <tissue evidence="3">Leaf</tissue>
    </source>
</reference>
<dbReference type="SMART" id="SM00577">
    <property type="entry name" value="CPDc"/>
    <property type="match status" value="1"/>
</dbReference>
<gene>
    <name evidence="3" type="ORF">IFM89_023747</name>
</gene>